<gene>
    <name evidence="1" type="ORF">F4821DRAFT_32506</name>
</gene>
<reference evidence="1 2" key="1">
    <citation type="journal article" date="2022" name="New Phytol.">
        <title>Ecological generalism drives hyperdiversity of secondary metabolite gene clusters in xylarialean endophytes.</title>
        <authorList>
            <person name="Franco M.E.E."/>
            <person name="Wisecaver J.H."/>
            <person name="Arnold A.E."/>
            <person name="Ju Y.M."/>
            <person name="Slot J.C."/>
            <person name="Ahrendt S."/>
            <person name="Moore L.P."/>
            <person name="Eastman K.E."/>
            <person name="Scott K."/>
            <person name="Konkel Z."/>
            <person name="Mondo S.J."/>
            <person name="Kuo A."/>
            <person name="Hayes R.D."/>
            <person name="Haridas S."/>
            <person name="Andreopoulos B."/>
            <person name="Riley R."/>
            <person name="LaButti K."/>
            <person name="Pangilinan J."/>
            <person name="Lipzen A."/>
            <person name="Amirebrahimi M."/>
            <person name="Yan J."/>
            <person name="Adam C."/>
            <person name="Keymanesh K."/>
            <person name="Ng V."/>
            <person name="Louie K."/>
            <person name="Northen T."/>
            <person name="Drula E."/>
            <person name="Henrissat B."/>
            <person name="Hsieh H.M."/>
            <person name="Youens-Clark K."/>
            <person name="Lutzoni F."/>
            <person name="Miadlikowska J."/>
            <person name="Eastwood D.C."/>
            <person name="Hamelin R.C."/>
            <person name="Grigoriev I.V."/>
            <person name="U'Ren J.M."/>
        </authorList>
    </citation>
    <scope>NUCLEOTIDE SEQUENCE [LARGE SCALE GENOMIC DNA]</scope>
    <source>
        <strain evidence="1 2">ER1909</strain>
    </source>
</reference>
<evidence type="ECO:0000313" key="2">
    <source>
        <dbReference type="Proteomes" id="UP001497680"/>
    </source>
</evidence>
<dbReference type="Proteomes" id="UP001497680">
    <property type="component" value="Unassembled WGS sequence"/>
</dbReference>
<proteinExistence type="predicted"/>
<organism evidence="1 2">
    <name type="scientific">Hypoxylon rubiginosum</name>
    <dbReference type="NCBI Taxonomy" id="110542"/>
    <lineage>
        <taxon>Eukaryota</taxon>
        <taxon>Fungi</taxon>
        <taxon>Dikarya</taxon>
        <taxon>Ascomycota</taxon>
        <taxon>Pezizomycotina</taxon>
        <taxon>Sordariomycetes</taxon>
        <taxon>Xylariomycetidae</taxon>
        <taxon>Xylariales</taxon>
        <taxon>Hypoxylaceae</taxon>
        <taxon>Hypoxylon</taxon>
    </lineage>
</organism>
<keyword evidence="2" id="KW-1185">Reference proteome</keyword>
<name>A0ACC0CLH3_9PEZI</name>
<dbReference type="EMBL" id="MU394401">
    <property type="protein sequence ID" value="KAI6081259.1"/>
    <property type="molecule type" value="Genomic_DNA"/>
</dbReference>
<accession>A0ACC0CLH3</accession>
<comment type="caution">
    <text evidence="1">The sequence shown here is derived from an EMBL/GenBank/DDBJ whole genome shotgun (WGS) entry which is preliminary data.</text>
</comment>
<evidence type="ECO:0000313" key="1">
    <source>
        <dbReference type="EMBL" id="KAI6081259.1"/>
    </source>
</evidence>
<protein>
    <submittedName>
        <fullName evidence="1">Fungal-specific transcription factor domain-containing protein</fullName>
    </submittedName>
</protein>
<sequence length="492" mass="55472">MISPTAVRCQGFGTATANRSCGTCRDRRILCDRAVPTCTQCSRSKRHCKGYGIRLSWPNTRDTRRAMVAKPVFPRAKRNYWSDIHLLAVSPWDIEMHYYLTSSVRKEYARPILHMPLLWNPLDLKDADKDLFQYFQLTASQSLTTFGHDPTKVGNILIRVAVGGNTPSSKAVLKSLLALSSLHRYGVQAQAVELKISALTALAAASETDIGAKEAIQHVAAGLLLCSFEIHQSSCTSSQWTWYVCGVKGVIHNLSLKKYWQDSEFTTLADWVYYQDVLARFSLRHWYGETTEIPESPPELCAEAILRAPSTFAILRLLSEVCDTVSLRPREIASADEFGDYRGFLQVLDWRIRNMPISAAADEGSETAAVLELYQLALLVYLHRLSGKALDEPVKTQQRVDKAFNLFSQMDSCQRQFPVFILGCEARTDEQRAVILNLIARTEKSVSSRSFLYVRLLLQAIWTQDDLADKELHYWDKLSSIISCASILPTFV</sequence>